<dbReference type="GO" id="GO:0015562">
    <property type="term" value="F:efflux transmembrane transporter activity"/>
    <property type="evidence" value="ECO:0007669"/>
    <property type="project" value="InterPro"/>
</dbReference>
<gene>
    <name evidence="3" type="ORF">HKN21_09850</name>
</gene>
<reference evidence="3 4" key="1">
    <citation type="submission" date="2020-03" db="EMBL/GenBank/DDBJ databases">
        <title>Metabolic flexibility allows generalist bacteria to become dominant in a frequently disturbed ecosystem.</title>
        <authorList>
            <person name="Chen Y.-J."/>
            <person name="Leung P.M."/>
            <person name="Bay S.K."/>
            <person name="Hugenholtz P."/>
            <person name="Kessler A.J."/>
            <person name="Shelley G."/>
            <person name="Waite D.W."/>
            <person name="Cook P.L."/>
            <person name="Greening C."/>
        </authorList>
    </citation>
    <scope>NUCLEOTIDE SEQUENCE [LARGE SCALE GENOMIC DNA]</scope>
    <source>
        <strain evidence="3">SS_bin_28</strain>
    </source>
</reference>
<dbReference type="InterPro" id="IPR010131">
    <property type="entry name" value="MdtP/NodT-like"/>
</dbReference>
<name>A0A7Y2EA21_UNCEI</name>
<proteinExistence type="inferred from homology"/>
<dbReference type="Gene3D" id="1.20.1600.10">
    <property type="entry name" value="Outer membrane efflux proteins (OEP)"/>
    <property type="match status" value="1"/>
</dbReference>
<dbReference type="Pfam" id="PF02321">
    <property type="entry name" value="OEP"/>
    <property type="match status" value="1"/>
</dbReference>
<evidence type="ECO:0000313" key="3">
    <source>
        <dbReference type="EMBL" id="NNF07052.1"/>
    </source>
</evidence>
<evidence type="ECO:0000256" key="2">
    <source>
        <dbReference type="SAM" id="Coils"/>
    </source>
</evidence>
<dbReference type="InterPro" id="IPR003423">
    <property type="entry name" value="OMP_efflux"/>
</dbReference>
<keyword evidence="2" id="KW-0175">Coiled coil</keyword>
<comment type="similarity">
    <text evidence="1">Belongs to the outer membrane factor (OMF) (TC 1.B.17) family.</text>
</comment>
<dbReference type="EMBL" id="JABDJR010000391">
    <property type="protein sequence ID" value="NNF07052.1"/>
    <property type="molecule type" value="Genomic_DNA"/>
</dbReference>
<accession>A0A7Y2EA21</accession>
<dbReference type="Proteomes" id="UP000547674">
    <property type="component" value="Unassembled WGS sequence"/>
</dbReference>
<organism evidence="3 4">
    <name type="scientific">Eiseniibacteriota bacterium</name>
    <dbReference type="NCBI Taxonomy" id="2212470"/>
    <lineage>
        <taxon>Bacteria</taxon>
        <taxon>Candidatus Eiseniibacteriota</taxon>
    </lineage>
</organism>
<dbReference type="PANTHER" id="PTHR30203:SF24">
    <property type="entry name" value="BLR4935 PROTEIN"/>
    <property type="match status" value="1"/>
</dbReference>
<evidence type="ECO:0000256" key="1">
    <source>
        <dbReference type="ARBA" id="ARBA00007613"/>
    </source>
</evidence>
<dbReference type="PANTHER" id="PTHR30203">
    <property type="entry name" value="OUTER MEMBRANE CATION EFFLUX PROTEIN"/>
    <property type="match status" value="1"/>
</dbReference>
<sequence length="458" mass="50541">MVASPQIQRWVFLAMIALASGCATSGEKLARVSWEEASRVERPAAEPKSAPSKSLERIGSLSELLQRAKLENHGIQAAYERWEAAIEGIAGARTLPDPKLTYANFLQSVETRLGPQNQKFGLAQTIPLGKLGPRGDIAANQARVMEAHVRKAEQNLELRLSELWFDYYFLARSVQITEENLSLMEQLESVALSQYAAGKASQASVVRAQVELAKLEDRLRTLRDAKEPLIAMMSAELSSDTSHEYSAPASLPSPGSIPSSAELKGWLRRENPELNATLYELKKTEFASKLANRSTIPNLTLGVEYIDTGEAVSPSLLDSGKDAAVVMAAITLPIWLNKNGSQKREARANVSAKAEELDQLESRLLAELEQAHFKFRDAERRIDLFATTLLPKARQSLEVSERAFAANEIKFLDLVDSQRTLLEFELNFEQALVTRAKALAKLNRLVGGVLVSGETRMN</sequence>
<dbReference type="SUPFAM" id="SSF56954">
    <property type="entry name" value="Outer membrane efflux proteins (OEP)"/>
    <property type="match status" value="1"/>
</dbReference>
<dbReference type="AlphaFoldDB" id="A0A7Y2EA21"/>
<evidence type="ECO:0000313" key="4">
    <source>
        <dbReference type="Proteomes" id="UP000547674"/>
    </source>
</evidence>
<protein>
    <submittedName>
        <fullName evidence="3">TolC family protein</fullName>
    </submittedName>
</protein>
<feature type="coiled-coil region" evidence="2">
    <location>
        <begin position="343"/>
        <end position="370"/>
    </location>
</feature>
<comment type="caution">
    <text evidence="3">The sequence shown here is derived from an EMBL/GenBank/DDBJ whole genome shotgun (WGS) entry which is preliminary data.</text>
</comment>